<sequence length="106" mass="11906">MPAQECIMVLSKTSDQYGDWASSVNFSGQLSVSLEPFLRRCFRWRNLMRTGNCLVLVVRGMVVRVGVLEEVLMVVVGLVVLHMGWVMSVELIIVLFLLAAHVVEVK</sequence>
<feature type="transmembrane region" description="Helical" evidence="1">
    <location>
        <begin position="73"/>
        <end position="100"/>
    </location>
</feature>
<keyword evidence="1" id="KW-1133">Transmembrane helix</keyword>
<evidence type="ECO:0000313" key="3">
    <source>
        <dbReference type="Proteomes" id="UP000017836"/>
    </source>
</evidence>
<feature type="transmembrane region" description="Helical" evidence="1">
    <location>
        <begin position="47"/>
        <end position="67"/>
    </location>
</feature>
<reference evidence="3" key="1">
    <citation type="journal article" date="2013" name="Science">
        <title>The Amborella genome and the evolution of flowering plants.</title>
        <authorList>
            <consortium name="Amborella Genome Project"/>
        </authorList>
    </citation>
    <scope>NUCLEOTIDE SEQUENCE [LARGE SCALE GENOMIC DNA]</scope>
</reference>
<organism evidence="2 3">
    <name type="scientific">Amborella trichopoda</name>
    <dbReference type="NCBI Taxonomy" id="13333"/>
    <lineage>
        <taxon>Eukaryota</taxon>
        <taxon>Viridiplantae</taxon>
        <taxon>Streptophyta</taxon>
        <taxon>Embryophyta</taxon>
        <taxon>Tracheophyta</taxon>
        <taxon>Spermatophyta</taxon>
        <taxon>Magnoliopsida</taxon>
        <taxon>Amborellales</taxon>
        <taxon>Amborellaceae</taxon>
        <taxon>Amborella</taxon>
    </lineage>
</organism>
<accession>W1NNJ4</accession>
<evidence type="ECO:0000256" key="1">
    <source>
        <dbReference type="SAM" id="Phobius"/>
    </source>
</evidence>
<name>W1NNJ4_AMBTC</name>
<proteinExistence type="predicted"/>
<dbReference type="EMBL" id="KI396509">
    <property type="protein sequence ID" value="ERM97311.1"/>
    <property type="molecule type" value="Genomic_DNA"/>
</dbReference>
<keyword evidence="3" id="KW-1185">Reference proteome</keyword>
<protein>
    <submittedName>
        <fullName evidence="2">Uncharacterized protein</fullName>
    </submittedName>
</protein>
<keyword evidence="1" id="KW-0812">Transmembrane</keyword>
<evidence type="ECO:0000313" key="2">
    <source>
        <dbReference type="EMBL" id="ERM97311.1"/>
    </source>
</evidence>
<dbReference type="AlphaFoldDB" id="W1NNJ4"/>
<gene>
    <name evidence="2" type="ORF">AMTR_s00073p00050630</name>
</gene>
<dbReference type="Gramene" id="ERM97311">
    <property type="protein sequence ID" value="ERM97311"/>
    <property type="gene ID" value="AMTR_s00073p00050630"/>
</dbReference>
<dbReference type="Proteomes" id="UP000017836">
    <property type="component" value="Unassembled WGS sequence"/>
</dbReference>
<keyword evidence="1" id="KW-0472">Membrane</keyword>
<dbReference type="HOGENOM" id="CLU_2226790_0_0_1"/>